<dbReference type="Proteomes" id="UP000028488">
    <property type="component" value="Chromosome"/>
</dbReference>
<dbReference type="Pfam" id="PF00534">
    <property type="entry name" value="Glycos_transf_1"/>
    <property type="match status" value="1"/>
</dbReference>
<keyword evidence="1" id="KW-0328">Glycosyltransferase</keyword>
<organism evidence="5 6">
    <name type="scientific">Rhodococcus opacus</name>
    <name type="common">Nocardia opaca</name>
    <dbReference type="NCBI Taxonomy" id="37919"/>
    <lineage>
        <taxon>Bacteria</taxon>
        <taxon>Bacillati</taxon>
        <taxon>Actinomycetota</taxon>
        <taxon>Actinomycetes</taxon>
        <taxon>Mycobacteriales</taxon>
        <taxon>Nocardiaceae</taxon>
        <taxon>Rhodococcus</taxon>
    </lineage>
</organism>
<gene>
    <name evidence="5" type="ORF">EP51_12065</name>
</gene>
<protein>
    <submittedName>
        <fullName evidence="5">Glycosyl transferase family 1</fullName>
    </submittedName>
</protein>
<reference evidence="5 6" key="1">
    <citation type="submission" date="2014-07" db="EMBL/GenBank/DDBJ databases">
        <title>Genome Sequence of Rhodococcus opacus Strain R7, a Biodegrader of Mono- and Polycyclic Aromatic Hydrocarbons.</title>
        <authorList>
            <person name="Di Gennaro P."/>
            <person name="Zampolli J."/>
            <person name="Presti I."/>
            <person name="Cappelletti M."/>
            <person name="D'Ursi P."/>
            <person name="Orro A."/>
            <person name="Mezzelani A."/>
            <person name="Milanesi L."/>
        </authorList>
    </citation>
    <scope>NUCLEOTIDE SEQUENCE [LARGE SCALE GENOMIC DNA]</scope>
    <source>
        <strain evidence="5 6">R7</strain>
    </source>
</reference>
<feature type="domain" description="Glycosyltransferase subfamily 4-like N-terminal" evidence="4">
    <location>
        <begin position="37"/>
        <end position="186"/>
    </location>
</feature>
<dbReference type="Gene3D" id="3.40.50.2000">
    <property type="entry name" value="Glycogen Phosphorylase B"/>
    <property type="match status" value="2"/>
</dbReference>
<name>A0A076EJ82_RHOOP</name>
<dbReference type="RefSeq" id="WP_128639339.1">
    <property type="nucleotide sequence ID" value="NZ_CP008947.1"/>
</dbReference>
<evidence type="ECO:0000256" key="1">
    <source>
        <dbReference type="ARBA" id="ARBA00022676"/>
    </source>
</evidence>
<dbReference type="InterPro" id="IPR028098">
    <property type="entry name" value="Glyco_trans_4-like_N"/>
</dbReference>
<dbReference type="InterPro" id="IPR001296">
    <property type="entry name" value="Glyco_trans_1"/>
</dbReference>
<dbReference type="PANTHER" id="PTHR45947">
    <property type="entry name" value="SULFOQUINOVOSYL TRANSFERASE SQD2"/>
    <property type="match status" value="1"/>
</dbReference>
<evidence type="ECO:0000313" key="5">
    <source>
        <dbReference type="EMBL" id="AII05312.1"/>
    </source>
</evidence>
<evidence type="ECO:0000259" key="4">
    <source>
        <dbReference type="Pfam" id="PF13579"/>
    </source>
</evidence>
<dbReference type="GO" id="GO:1901137">
    <property type="term" value="P:carbohydrate derivative biosynthetic process"/>
    <property type="evidence" value="ECO:0007669"/>
    <property type="project" value="UniProtKB-ARBA"/>
</dbReference>
<keyword evidence="2 5" id="KW-0808">Transferase</keyword>
<dbReference type="EMBL" id="CP008947">
    <property type="protein sequence ID" value="AII05312.1"/>
    <property type="molecule type" value="Genomic_DNA"/>
</dbReference>
<dbReference type="CDD" id="cd03801">
    <property type="entry name" value="GT4_PimA-like"/>
    <property type="match status" value="1"/>
</dbReference>
<evidence type="ECO:0000259" key="3">
    <source>
        <dbReference type="Pfam" id="PF00534"/>
    </source>
</evidence>
<dbReference type="GO" id="GO:0016758">
    <property type="term" value="F:hexosyltransferase activity"/>
    <property type="evidence" value="ECO:0007669"/>
    <property type="project" value="TreeGrafter"/>
</dbReference>
<feature type="domain" description="Glycosyl transferase family 1" evidence="3">
    <location>
        <begin position="200"/>
        <end position="362"/>
    </location>
</feature>
<evidence type="ECO:0000256" key="2">
    <source>
        <dbReference type="ARBA" id="ARBA00022679"/>
    </source>
</evidence>
<dbReference type="PANTHER" id="PTHR45947:SF3">
    <property type="entry name" value="SULFOQUINOVOSYL TRANSFERASE SQD2"/>
    <property type="match status" value="1"/>
</dbReference>
<sequence>MTKALFITHTAAPSGAELATLRLAIALRDPGSDDSRYRGIDVAVVCAQDGPIVDRMREAGVETIVLQNTFDSRAMTVHSRSLRRLIVGLIGLVKIGWSAGATARATRATVLVAESTKALIIGAVAARRARIPLVWQVHDRVSAEYFGGLLSSVIRGLGWVVSRGYIANSRSTMSTLFAWHRSALVAYPGVEPSSRDDHVSQRRPSEAVVVAVGRLTPWKGQDVLLRALAETTVRPERVYLVGGTLFDEEAFRVRLERLAHELDLPVIFTGHVDNPDAYMRCADILVHCSVIAEPFGQVVVEGMNAGCAVIASGPGGPTEIVESGINGLLVDGGDQKQLTTALNTLIGDRELRRRLSAAGRRRAAHFSVAASARDIASFLDTVTATPKRKRAAHV</sequence>
<dbReference type="SUPFAM" id="SSF53756">
    <property type="entry name" value="UDP-Glycosyltransferase/glycogen phosphorylase"/>
    <property type="match status" value="1"/>
</dbReference>
<dbReference type="eggNOG" id="COG0438">
    <property type="taxonomic scope" value="Bacteria"/>
</dbReference>
<dbReference type="AlphaFoldDB" id="A0A076EJ82"/>
<dbReference type="GO" id="GO:1903509">
    <property type="term" value="P:liposaccharide metabolic process"/>
    <property type="evidence" value="ECO:0007669"/>
    <property type="project" value="UniProtKB-ARBA"/>
</dbReference>
<dbReference type="InterPro" id="IPR050194">
    <property type="entry name" value="Glycosyltransferase_grp1"/>
</dbReference>
<proteinExistence type="predicted"/>
<dbReference type="Pfam" id="PF13579">
    <property type="entry name" value="Glyco_trans_4_4"/>
    <property type="match status" value="1"/>
</dbReference>
<evidence type="ECO:0000313" key="6">
    <source>
        <dbReference type="Proteomes" id="UP000028488"/>
    </source>
</evidence>
<accession>A0A076EJ82</accession>